<proteinExistence type="predicted"/>
<gene>
    <name evidence="1" type="ORF">A2730_03960</name>
</gene>
<dbReference type="SUPFAM" id="SSF46785">
    <property type="entry name" value="Winged helix' DNA-binding domain"/>
    <property type="match status" value="1"/>
</dbReference>
<dbReference type="InterPro" id="IPR036390">
    <property type="entry name" value="WH_DNA-bd_sf"/>
</dbReference>
<dbReference type="InterPro" id="IPR036388">
    <property type="entry name" value="WH-like_DNA-bd_sf"/>
</dbReference>
<reference evidence="1 2" key="1">
    <citation type="journal article" date="2016" name="Nat. Commun.">
        <title>Thousands of microbial genomes shed light on interconnected biogeochemical processes in an aquifer system.</title>
        <authorList>
            <person name="Anantharaman K."/>
            <person name="Brown C.T."/>
            <person name="Hug L.A."/>
            <person name="Sharon I."/>
            <person name="Castelle C.J."/>
            <person name="Probst A.J."/>
            <person name="Thomas B.C."/>
            <person name="Singh A."/>
            <person name="Wilkins M.J."/>
            <person name="Karaoz U."/>
            <person name="Brodie E.L."/>
            <person name="Williams K.H."/>
            <person name="Hubbard S.S."/>
            <person name="Banfield J.F."/>
        </authorList>
    </citation>
    <scope>NUCLEOTIDE SEQUENCE [LARGE SCALE GENOMIC DNA]</scope>
</reference>
<dbReference type="STRING" id="1802202.A2730_03960"/>
<evidence type="ECO:0000313" key="2">
    <source>
        <dbReference type="Proteomes" id="UP000176855"/>
    </source>
</evidence>
<comment type="caution">
    <text evidence="1">The sequence shown here is derived from an EMBL/GenBank/DDBJ whole genome shotgun (WGS) entry which is preliminary data.</text>
</comment>
<organism evidence="1 2">
    <name type="scientific">Candidatus Staskawiczbacteria bacterium RIFCSPHIGHO2_01_FULL_39_25</name>
    <dbReference type="NCBI Taxonomy" id="1802202"/>
    <lineage>
        <taxon>Bacteria</taxon>
        <taxon>Candidatus Staskawicziibacteriota</taxon>
    </lineage>
</organism>
<sequence>MDGTLWELVGYVKRSENRTRALELLKKPMLPSELGREMKLSLTHASKIVRELNSKELISCLNENLKIGRIYRITTKGTNVLSKTK</sequence>
<name>A0A1G2HPD6_9BACT</name>
<dbReference type="AlphaFoldDB" id="A0A1G2HPD6"/>
<dbReference type="EMBL" id="MHOO01000006">
    <property type="protein sequence ID" value="OGZ64402.1"/>
    <property type="molecule type" value="Genomic_DNA"/>
</dbReference>
<dbReference type="Gene3D" id="1.10.10.10">
    <property type="entry name" value="Winged helix-like DNA-binding domain superfamily/Winged helix DNA-binding domain"/>
    <property type="match status" value="1"/>
</dbReference>
<dbReference type="Proteomes" id="UP000176855">
    <property type="component" value="Unassembled WGS sequence"/>
</dbReference>
<accession>A0A1G2HPD6</accession>
<evidence type="ECO:0000313" key="1">
    <source>
        <dbReference type="EMBL" id="OGZ64402.1"/>
    </source>
</evidence>
<protein>
    <submittedName>
        <fullName evidence="1">Uncharacterized protein</fullName>
    </submittedName>
</protein>